<dbReference type="InterPro" id="IPR006750">
    <property type="entry name" value="YdcZ"/>
</dbReference>
<gene>
    <name evidence="2" type="ORF">Mame_00948</name>
</gene>
<evidence type="ECO:0008006" key="4">
    <source>
        <dbReference type="Google" id="ProtNLM"/>
    </source>
</evidence>
<feature type="transmembrane region" description="Helical" evidence="1">
    <location>
        <begin position="12"/>
        <end position="33"/>
    </location>
</feature>
<name>A0A1U9YY74_9HYPH</name>
<dbReference type="Pfam" id="PF04657">
    <property type="entry name" value="DMT_YdcZ"/>
    <property type="match status" value="1"/>
</dbReference>
<proteinExistence type="predicted"/>
<evidence type="ECO:0000313" key="3">
    <source>
        <dbReference type="Proteomes" id="UP000191135"/>
    </source>
</evidence>
<evidence type="ECO:0000313" key="2">
    <source>
        <dbReference type="EMBL" id="AQZ50322.1"/>
    </source>
</evidence>
<dbReference type="STRING" id="1122214.Mame_00948"/>
<dbReference type="PANTHER" id="PTHR34821">
    <property type="entry name" value="INNER MEMBRANE PROTEIN YDCZ"/>
    <property type="match status" value="1"/>
</dbReference>
<accession>A0A1U9YY74</accession>
<keyword evidence="3" id="KW-1185">Reference proteome</keyword>
<keyword evidence="1" id="KW-0472">Membrane</keyword>
<feature type="transmembrane region" description="Helical" evidence="1">
    <location>
        <begin position="144"/>
        <end position="162"/>
    </location>
</feature>
<keyword evidence="1" id="KW-0812">Transmembrane</keyword>
<reference evidence="2 3" key="1">
    <citation type="submission" date="2017-03" db="EMBL/GenBank/DDBJ databases">
        <title>Foreign affairs: Plasmid Transfer between Roseobacters and Rhizobia.</title>
        <authorList>
            <person name="Bartling P."/>
            <person name="Bunk B."/>
            <person name="Overmann J."/>
            <person name="Brinkmann H."/>
            <person name="Petersen J."/>
        </authorList>
    </citation>
    <scope>NUCLEOTIDE SEQUENCE [LARGE SCALE GENOMIC DNA]</scope>
    <source>
        <strain evidence="2 3">MACL11</strain>
    </source>
</reference>
<evidence type="ECO:0000256" key="1">
    <source>
        <dbReference type="SAM" id="Phobius"/>
    </source>
</evidence>
<dbReference type="eggNOG" id="COG3238">
    <property type="taxonomic scope" value="Bacteria"/>
</dbReference>
<sequence>MKALLMPAAQRPALLYFIAAFASGCVLAMMTHLNAVMSFYSNAMFASWTAHATGTVVSIALLGLLGLRKRAGAVEAKPSIPWWAYLGGVFGAATVVCAALAVNSPLALSGAIAIGLASQVLFSLAADYWGFFGLPARRLDRRDLVVVALILAGGLLVIMAGATA</sequence>
<organism evidence="2 3">
    <name type="scientific">Martelella mediterranea DSM 17316</name>
    <dbReference type="NCBI Taxonomy" id="1122214"/>
    <lineage>
        <taxon>Bacteria</taxon>
        <taxon>Pseudomonadati</taxon>
        <taxon>Pseudomonadota</taxon>
        <taxon>Alphaproteobacteria</taxon>
        <taxon>Hyphomicrobiales</taxon>
        <taxon>Aurantimonadaceae</taxon>
        <taxon>Martelella</taxon>
    </lineage>
</organism>
<dbReference type="GO" id="GO:0005886">
    <property type="term" value="C:plasma membrane"/>
    <property type="evidence" value="ECO:0007669"/>
    <property type="project" value="TreeGrafter"/>
</dbReference>
<dbReference type="EMBL" id="CP020330">
    <property type="protein sequence ID" value="AQZ50322.1"/>
    <property type="molecule type" value="Genomic_DNA"/>
</dbReference>
<dbReference type="PROSITE" id="PS51257">
    <property type="entry name" value="PROKAR_LIPOPROTEIN"/>
    <property type="match status" value="1"/>
</dbReference>
<dbReference type="AlphaFoldDB" id="A0A1U9YY74"/>
<protein>
    <recommendedName>
        <fullName evidence="4">DMT family transporter</fullName>
    </recommendedName>
</protein>
<dbReference type="PANTHER" id="PTHR34821:SF2">
    <property type="entry name" value="INNER MEMBRANE PROTEIN YDCZ"/>
    <property type="match status" value="1"/>
</dbReference>
<dbReference type="Proteomes" id="UP000191135">
    <property type="component" value="Chromosome"/>
</dbReference>
<keyword evidence="1" id="KW-1133">Transmembrane helix</keyword>
<feature type="transmembrane region" description="Helical" evidence="1">
    <location>
        <begin position="79"/>
        <end position="102"/>
    </location>
</feature>
<feature type="transmembrane region" description="Helical" evidence="1">
    <location>
        <begin position="108"/>
        <end position="132"/>
    </location>
</feature>
<feature type="transmembrane region" description="Helical" evidence="1">
    <location>
        <begin position="45"/>
        <end position="67"/>
    </location>
</feature>
<dbReference type="KEGG" id="mmed:Mame_00948"/>